<keyword evidence="2" id="KW-0472">Membrane</keyword>
<feature type="region of interest" description="Disordered" evidence="1">
    <location>
        <begin position="291"/>
        <end position="351"/>
    </location>
</feature>
<feature type="compositionally biased region" description="Polar residues" evidence="1">
    <location>
        <begin position="293"/>
        <end position="312"/>
    </location>
</feature>
<evidence type="ECO:0000256" key="1">
    <source>
        <dbReference type="SAM" id="MobiDB-lite"/>
    </source>
</evidence>
<evidence type="ECO:0000313" key="3">
    <source>
        <dbReference type="EMBL" id="NYH21101.1"/>
    </source>
</evidence>
<reference evidence="3 4" key="1">
    <citation type="submission" date="2020-07" db="EMBL/GenBank/DDBJ databases">
        <title>Exploring microbial biodiversity for novel pathways involved in the catabolism of aromatic compounds derived from lignin.</title>
        <authorList>
            <person name="Elkins J."/>
        </authorList>
    </citation>
    <scope>NUCLEOTIDE SEQUENCE [LARGE SCALE GENOMIC DNA]</scope>
    <source>
        <strain evidence="3 4">H2C3C</strain>
    </source>
</reference>
<evidence type="ECO:0000313" key="4">
    <source>
        <dbReference type="Proteomes" id="UP000540929"/>
    </source>
</evidence>
<feature type="transmembrane region" description="Helical" evidence="2">
    <location>
        <begin position="185"/>
        <end position="203"/>
    </location>
</feature>
<keyword evidence="2" id="KW-0812">Transmembrane</keyword>
<dbReference type="NCBIfam" id="TIGR04222">
    <property type="entry name" value="near_uncomplex"/>
    <property type="match status" value="1"/>
</dbReference>
<keyword evidence="2" id="KW-1133">Transmembrane helix</keyword>
<protein>
    <submittedName>
        <fullName evidence="3">Uncharacterized protein (TIGR04222 family)</fullName>
    </submittedName>
</protein>
<sequence length="351" mass="37651">MSAAQCALIERLHAYSLDAPNVALPYSVRLAQREGWSSDHTAEVIAEYKRFTFLAVSTGQVATPSKAVDAAWHLHLEYTREYWDVFCAQVLGAPLHHTPGNVATLALIDAGAISFSPYPSRKPSVKAEDVAMAGRYAAEWQWLRARKNGRADYVAFRAQLMLQEKSFNAELIESGWLWKRGGMRGLLFVARVLALCVAALGFAKICVGMSRDRPVMLLVIGVILFALAYVIVMKRLPGLGRSGPTRGAPSTYRGWSAAAVLAAASTAAVAAPAVAAVAAVPAVAVPAAAAVARTTNPQPSRTSTAPSLSSHTDIAPGEKTPVRQSRSNRRDRAHRRVRRSSTPSLSPRASA</sequence>
<evidence type="ECO:0000256" key="2">
    <source>
        <dbReference type="SAM" id="Phobius"/>
    </source>
</evidence>
<feature type="compositionally biased region" description="Polar residues" evidence="1">
    <location>
        <begin position="342"/>
        <end position="351"/>
    </location>
</feature>
<dbReference type="Proteomes" id="UP000540929">
    <property type="component" value="Unassembled WGS sequence"/>
</dbReference>
<name>A0A7Y9WHT4_9BURK</name>
<feature type="compositionally biased region" description="Basic residues" evidence="1">
    <location>
        <begin position="326"/>
        <end position="339"/>
    </location>
</feature>
<gene>
    <name evidence="3" type="ORF">GGD40_000580</name>
</gene>
<dbReference type="AlphaFoldDB" id="A0A7Y9WHT4"/>
<dbReference type="InterPro" id="IPR026467">
    <property type="entry name" value="Ser/Gly_Cys_C_dom"/>
</dbReference>
<keyword evidence="4" id="KW-1185">Reference proteome</keyword>
<proteinExistence type="predicted"/>
<accession>A0A7Y9WHT4</accession>
<dbReference type="EMBL" id="JACCAS010000001">
    <property type="protein sequence ID" value="NYH21101.1"/>
    <property type="molecule type" value="Genomic_DNA"/>
</dbReference>
<comment type="caution">
    <text evidence="3">The sequence shown here is derived from an EMBL/GenBank/DDBJ whole genome shotgun (WGS) entry which is preliminary data.</text>
</comment>
<organism evidence="3 4">
    <name type="scientific">Paraburkholderia bryophila</name>
    <dbReference type="NCBI Taxonomy" id="420952"/>
    <lineage>
        <taxon>Bacteria</taxon>
        <taxon>Pseudomonadati</taxon>
        <taxon>Pseudomonadota</taxon>
        <taxon>Betaproteobacteria</taxon>
        <taxon>Burkholderiales</taxon>
        <taxon>Burkholderiaceae</taxon>
        <taxon>Paraburkholderia</taxon>
    </lineage>
</organism>
<feature type="transmembrane region" description="Helical" evidence="2">
    <location>
        <begin position="215"/>
        <end position="232"/>
    </location>
</feature>